<comment type="caution">
    <text evidence="2">The sequence shown here is derived from an EMBL/GenBank/DDBJ whole genome shotgun (WGS) entry which is preliminary data.</text>
</comment>
<protein>
    <submittedName>
        <fullName evidence="2">ABC transporter substrate-binding protein</fullName>
    </submittedName>
</protein>
<dbReference type="AlphaFoldDB" id="A0A942I2V0"/>
<evidence type="ECO:0000259" key="1">
    <source>
        <dbReference type="PROSITE" id="PS50983"/>
    </source>
</evidence>
<dbReference type="CDD" id="cd01149">
    <property type="entry name" value="HutB"/>
    <property type="match status" value="1"/>
</dbReference>
<feature type="domain" description="Fe/B12 periplasmic-binding" evidence="1">
    <location>
        <begin position="53"/>
        <end position="308"/>
    </location>
</feature>
<dbReference type="PANTHER" id="PTHR30535">
    <property type="entry name" value="VITAMIN B12-BINDING PROTEIN"/>
    <property type="match status" value="1"/>
</dbReference>
<dbReference type="EMBL" id="JAGWCR010000005">
    <property type="protein sequence ID" value="MBS3649308.1"/>
    <property type="molecule type" value="Genomic_DNA"/>
</dbReference>
<accession>A0A942I2V0</accession>
<dbReference type="PROSITE" id="PS50983">
    <property type="entry name" value="FE_B12_PBP"/>
    <property type="match status" value="1"/>
</dbReference>
<dbReference type="Gene3D" id="3.40.50.1980">
    <property type="entry name" value="Nitrogenase molybdenum iron protein domain"/>
    <property type="match status" value="2"/>
</dbReference>
<evidence type="ECO:0000313" key="2">
    <source>
        <dbReference type="EMBL" id="MBS3649308.1"/>
    </source>
</evidence>
<organism evidence="2 3">
    <name type="scientific">Pseudaminobacter soli</name>
    <name type="common">ex Zhang et al. 2022</name>
    <dbReference type="NCBI Taxonomy" id="2831468"/>
    <lineage>
        <taxon>Bacteria</taxon>
        <taxon>Pseudomonadati</taxon>
        <taxon>Pseudomonadota</taxon>
        <taxon>Alphaproteobacteria</taxon>
        <taxon>Hyphomicrobiales</taxon>
        <taxon>Phyllobacteriaceae</taxon>
        <taxon>Pseudaminobacter</taxon>
    </lineage>
</organism>
<evidence type="ECO:0000313" key="3">
    <source>
        <dbReference type="Proteomes" id="UP000680348"/>
    </source>
</evidence>
<reference evidence="2" key="1">
    <citation type="submission" date="2021-04" db="EMBL/GenBank/DDBJ databases">
        <title>Pseudaminobacter soli sp. nov., isolated from paddy soil contaminated by heavy metals.</title>
        <authorList>
            <person name="Zhang K."/>
        </authorList>
    </citation>
    <scope>NUCLEOTIDE SEQUENCE</scope>
    <source>
        <strain evidence="2">19-2017</strain>
    </source>
</reference>
<dbReference type="SUPFAM" id="SSF53807">
    <property type="entry name" value="Helical backbone' metal receptor"/>
    <property type="match status" value="1"/>
</dbReference>
<dbReference type="Pfam" id="PF01497">
    <property type="entry name" value="Peripla_BP_2"/>
    <property type="match status" value="1"/>
</dbReference>
<gene>
    <name evidence="2" type="ORF">KEU06_11870</name>
</gene>
<keyword evidence="3" id="KW-1185">Reference proteome</keyword>
<sequence length="311" mass="32726">MPPGQKRTRTLPITPLADLRRATLWLCVLLTYPALAGQPSKLSSDAAFASDARLVAIGGSITEIVYALGEQNRLVARDSTSVYPADAMRLPDIGYMRQLSPEGVLSVGPEGIIALEGSGPPEAIQVLKRSSVALVTIPERFDREGILDKIRRVGRSLGVEEKASALATEVVTDLDQAVAFARNAGEPKRVLFILSMQDGKILASGTGTAADGMSRLAGGTNAIEGYAGYKPLTQEAIIEARPDAVLMMDRGGEHAPDPDTVFANPALAATPAGASRKLIRMDGAYLLGFGPRTAKAVRDLASALHGPQSSN</sequence>
<proteinExistence type="predicted"/>
<dbReference type="InterPro" id="IPR002491">
    <property type="entry name" value="ABC_transptr_periplasmic_BD"/>
</dbReference>
<name>A0A942I2V0_9HYPH</name>
<dbReference type="RefSeq" id="WP_188254865.1">
    <property type="nucleotide sequence ID" value="NZ_JABVCF010000005.1"/>
</dbReference>
<dbReference type="PANTHER" id="PTHR30535:SF4">
    <property type="entry name" value="HEMIN-BINDING PERIPLASMIC PROTEIN HMUT"/>
    <property type="match status" value="1"/>
</dbReference>
<dbReference type="InterPro" id="IPR050902">
    <property type="entry name" value="ABC_Transporter_SBP"/>
</dbReference>
<dbReference type="Proteomes" id="UP000680348">
    <property type="component" value="Unassembled WGS sequence"/>
</dbReference>